<dbReference type="Proteomes" id="UP000265618">
    <property type="component" value="Unassembled WGS sequence"/>
</dbReference>
<feature type="compositionally biased region" description="Basic residues" evidence="1">
    <location>
        <begin position="397"/>
        <end position="410"/>
    </location>
</feature>
<dbReference type="EMBL" id="BDIP01002105">
    <property type="protein sequence ID" value="GIQ85734.1"/>
    <property type="molecule type" value="Genomic_DNA"/>
</dbReference>
<dbReference type="Gene3D" id="2.160.20.80">
    <property type="entry name" value="E3 ubiquitin-protein ligase SopA"/>
    <property type="match status" value="2"/>
</dbReference>
<comment type="caution">
    <text evidence="2">The sequence shown here is derived from an EMBL/GenBank/DDBJ whole genome shotgun (WGS) entry which is preliminary data.</text>
</comment>
<proteinExistence type="predicted"/>
<dbReference type="OrthoDB" id="9989223at2759"/>
<evidence type="ECO:0000313" key="3">
    <source>
        <dbReference type="Proteomes" id="UP000265618"/>
    </source>
</evidence>
<dbReference type="InterPro" id="IPR051082">
    <property type="entry name" value="Pentapeptide-BTB/POZ_domain"/>
</dbReference>
<feature type="compositionally biased region" description="Basic and acidic residues" evidence="1">
    <location>
        <begin position="411"/>
        <end position="420"/>
    </location>
</feature>
<accession>A0A9K3CYJ9</accession>
<name>A0A9K3CYJ9_9EUKA</name>
<feature type="region of interest" description="Disordered" evidence="1">
    <location>
        <begin position="397"/>
        <end position="426"/>
    </location>
</feature>
<dbReference type="SUPFAM" id="SSF141571">
    <property type="entry name" value="Pentapeptide repeat-like"/>
    <property type="match status" value="2"/>
</dbReference>
<dbReference type="AlphaFoldDB" id="A0A9K3CYJ9"/>
<dbReference type="InterPro" id="IPR001646">
    <property type="entry name" value="5peptide_repeat"/>
</dbReference>
<dbReference type="PANTHER" id="PTHR14136">
    <property type="entry name" value="BTB_POZ DOMAIN-CONTAINING PROTEIN KCTD9"/>
    <property type="match status" value="1"/>
</dbReference>
<evidence type="ECO:0000313" key="2">
    <source>
        <dbReference type="EMBL" id="GIQ85734.1"/>
    </source>
</evidence>
<evidence type="ECO:0000256" key="1">
    <source>
        <dbReference type="SAM" id="MobiDB-lite"/>
    </source>
</evidence>
<keyword evidence="3" id="KW-1185">Reference proteome</keyword>
<sequence>MRVRIDQGGRHLLTLQVPEEVPFHTHLSDLSGRISEAILTEGDGSSTDEASSDDSDIESSLGECQSVCAVARVLTHSFFLDHKAVDASTPIGLLADSAELGTLYLTVQTEVDQTESRIDVDVQTERESSHTPSGLIDFPAPPSVSLASLPPSFVMDPSAVIVSGEAVTALSADRRVVVTVVRGVVMQSVLVRTEGDDVLPTDHVVCVQDNEFRLFSLPASGDPYLLRICSTPSTTEGASVTWQSVDVSVSEEAGSILASATAGALGTDSDGTGVAVVRSGGSLSILRLDASDASVSVLCHIPTPISHGISRITRSGNRVLLSSSDGNEVTAISLSTGSTRECTVEGGIHSSCCVGTVVTGAHDTLHVCVRGGTSVCVASGVYEHCVRGHSLIWVRRKRKGAPKKSGRTPARRGERQDRSTPKYRGKSMLDSLDLRGLSHTPQLAVGANVLSPGPVFSWLDQGDSPAATITCTTSSGVIQISLARDFSLLGLFVYTPNAGWDTVMPLKQECVGRVVPPIGGRPLYLNGSVYACVLGQLVRVDVSTQCVVPVPLSLCAHPQLSQARDALVLRTPSGVKSYPIHTHVAGDRTVEHNPCRTMLGLLRGEAVVDGTAGAWKRHFRVGRTVWTSLEDRDTTVDLPNRVTVTSLPDLAELLAKGVGVGLDIFGTTDTMGMLQLGDCLTGRTLEDCTFSRCSLSSLNACTLSKCTFTGGSLKDAKMQACCLSECTLTSCDMDGCSMEDSVLTDVSIGDGCSLVESSFKRCTLNAVSMRDLSLKGCNMTAAVCRMLMIEGCDCGGAVLTSTDLTGCSLKGTSLEGADLSSANLSSADISDAVFDGSILTGARLVGTVGLSARQLVSAASVCEVVCTDMSFASWDLTGTDLSDADLSGVDLTSSTLASAKLSRTTLVGVQGLTDTHLRSVASVQGSNLSKLDLSGMDLSGIDLSGVDMSHVSLVDTDITGCNLTGAILHVGDIKGAKHTITTSLEVVTEQAATRRNGYRSAKRGTYVVLVPALEGFNGYVRSCSTVTNAVNGSLSFQNRSNYSGPVHVYIRRSGCDIIVSGPSGGDKGHRGTVACEPGHIGRVVFSAHAPPVVENPY</sequence>
<gene>
    <name evidence="2" type="ORF">KIPB_007454</name>
</gene>
<organism evidence="2 3">
    <name type="scientific">Kipferlia bialata</name>
    <dbReference type="NCBI Taxonomy" id="797122"/>
    <lineage>
        <taxon>Eukaryota</taxon>
        <taxon>Metamonada</taxon>
        <taxon>Carpediemonas-like organisms</taxon>
        <taxon>Kipferlia</taxon>
    </lineage>
</organism>
<dbReference type="Pfam" id="PF00805">
    <property type="entry name" value="Pentapeptide"/>
    <property type="match status" value="4"/>
</dbReference>
<dbReference type="PANTHER" id="PTHR14136:SF17">
    <property type="entry name" value="BTB_POZ DOMAIN-CONTAINING PROTEIN KCTD9"/>
    <property type="match status" value="1"/>
</dbReference>
<reference evidence="2 3" key="1">
    <citation type="journal article" date="2018" name="PLoS ONE">
        <title>The draft genome of Kipferlia bialata reveals reductive genome evolution in fornicate parasites.</title>
        <authorList>
            <person name="Tanifuji G."/>
            <person name="Takabayashi S."/>
            <person name="Kume K."/>
            <person name="Takagi M."/>
            <person name="Nakayama T."/>
            <person name="Kamikawa R."/>
            <person name="Inagaki Y."/>
            <person name="Hashimoto T."/>
        </authorList>
    </citation>
    <scope>NUCLEOTIDE SEQUENCE [LARGE SCALE GENOMIC DNA]</scope>
    <source>
        <strain evidence="2">NY0173</strain>
    </source>
</reference>
<protein>
    <submittedName>
        <fullName evidence="2">Uncharacterized protein</fullName>
    </submittedName>
</protein>